<dbReference type="EMBL" id="JBJQND010000001">
    <property type="protein sequence ID" value="KAL3891039.1"/>
    <property type="molecule type" value="Genomic_DNA"/>
</dbReference>
<sequence>MPTECCVPQCTEGGGNAFPWSQKDRVKIWTVVILRDFWKPTIHSVVCSNHFNSSDYVCKTSFGTKPLQKKLKPTAVPHIFNWTPAESSATLKRRKRHIQREFKQNTQVW</sequence>
<evidence type="ECO:0000256" key="5">
    <source>
        <dbReference type="PROSITE-ProRule" id="PRU00309"/>
    </source>
</evidence>
<evidence type="ECO:0000256" key="4">
    <source>
        <dbReference type="ARBA" id="ARBA00023125"/>
    </source>
</evidence>
<keyword evidence="3" id="KW-0862">Zinc</keyword>
<dbReference type="InterPro" id="IPR052224">
    <property type="entry name" value="THAP_domain_protein"/>
</dbReference>
<dbReference type="GO" id="GO:0008270">
    <property type="term" value="F:zinc ion binding"/>
    <property type="evidence" value="ECO:0007669"/>
    <property type="project" value="UniProtKB-KW"/>
</dbReference>
<dbReference type="AlphaFoldDB" id="A0ABD3XXU9"/>
<gene>
    <name evidence="7" type="ORF">ACJMK2_003302</name>
</gene>
<dbReference type="InterPro" id="IPR006612">
    <property type="entry name" value="THAP_Znf"/>
</dbReference>
<dbReference type="SMART" id="SM00980">
    <property type="entry name" value="THAP"/>
    <property type="match status" value="1"/>
</dbReference>
<evidence type="ECO:0000256" key="2">
    <source>
        <dbReference type="ARBA" id="ARBA00022771"/>
    </source>
</evidence>
<evidence type="ECO:0000259" key="6">
    <source>
        <dbReference type="PROSITE" id="PS50950"/>
    </source>
</evidence>
<dbReference type="SUPFAM" id="SSF57716">
    <property type="entry name" value="Glucocorticoid receptor-like (DNA-binding domain)"/>
    <property type="match status" value="1"/>
</dbReference>
<protein>
    <recommendedName>
        <fullName evidence="6">THAP-type domain-containing protein</fullName>
    </recommendedName>
</protein>
<keyword evidence="1" id="KW-0479">Metal-binding</keyword>
<proteinExistence type="predicted"/>
<feature type="domain" description="THAP-type" evidence="6">
    <location>
        <begin position="1"/>
        <end position="80"/>
    </location>
</feature>
<dbReference type="Pfam" id="PF05485">
    <property type="entry name" value="THAP"/>
    <property type="match status" value="1"/>
</dbReference>
<dbReference type="Gene3D" id="6.20.210.20">
    <property type="entry name" value="THAP domain"/>
    <property type="match status" value="1"/>
</dbReference>
<keyword evidence="8" id="KW-1185">Reference proteome</keyword>
<reference evidence="7 8" key="1">
    <citation type="submission" date="2024-11" db="EMBL/GenBank/DDBJ databases">
        <title>Chromosome-level genome assembly of the freshwater bivalve Anodonta woodiana.</title>
        <authorList>
            <person name="Chen X."/>
        </authorList>
    </citation>
    <scope>NUCLEOTIDE SEQUENCE [LARGE SCALE GENOMIC DNA]</scope>
    <source>
        <strain evidence="7">MN2024</strain>
        <tissue evidence="7">Gills</tissue>
    </source>
</reference>
<keyword evidence="2 5" id="KW-0863">Zinc-finger</keyword>
<dbReference type="GO" id="GO:0003677">
    <property type="term" value="F:DNA binding"/>
    <property type="evidence" value="ECO:0007669"/>
    <property type="project" value="UniProtKB-UniRule"/>
</dbReference>
<accession>A0ABD3XXU9</accession>
<evidence type="ECO:0000256" key="3">
    <source>
        <dbReference type="ARBA" id="ARBA00022833"/>
    </source>
</evidence>
<comment type="caution">
    <text evidence="7">The sequence shown here is derived from an EMBL/GenBank/DDBJ whole genome shotgun (WGS) entry which is preliminary data.</text>
</comment>
<dbReference type="InterPro" id="IPR038441">
    <property type="entry name" value="THAP_Znf_sf"/>
</dbReference>
<keyword evidence="4 5" id="KW-0238">DNA-binding</keyword>
<organism evidence="7 8">
    <name type="scientific">Sinanodonta woodiana</name>
    <name type="common">Chinese pond mussel</name>
    <name type="synonym">Anodonta woodiana</name>
    <dbReference type="NCBI Taxonomy" id="1069815"/>
    <lineage>
        <taxon>Eukaryota</taxon>
        <taxon>Metazoa</taxon>
        <taxon>Spiralia</taxon>
        <taxon>Lophotrochozoa</taxon>
        <taxon>Mollusca</taxon>
        <taxon>Bivalvia</taxon>
        <taxon>Autobranchia</taxon>
        <taxon>Heteroconchia</taxon>
        <taxon>Palaeoheterodonta</taxon>
        <taxon>Unionida</taxon>
        <taxon>Unionoidea</taxon>
        <taxon>Unionidae</taxon>
        <taxon>Unioninae</taxon>
        <taxon>Sinanodonta</taxon>
    </lineage>
</organism>
<evidence type="ECO:0000256" key="1">
    <source>
        <dbReference type="ARBA" id="ARBA00022723"/>
    </source>
</evidence>
<dbReference type="PANTHER" id="PTHR46927">
    <property type="entry name" value="AGAP005574-PA"/>
    <property type="match status" value="1"/>
</dbReference>
<dbReference type="PANTHER" id="PTHR46927:SF3">
    <property type="entry name" value="THAP-TYPE DOMAIN-CONTAINING PROTEIN"/>
    <property type="match status" value="1"/>
</dbReference>
<evidence type="ECO:0000313" key="8">
    <source>
        <dbReference type="Proteomes" id="UP001634394"/>
    </source>
</evidence>
<evidence type="ECO:0000313" key="7">
    <source>
        <dbReference type="EMBL" id="KAL3891039.1"/>
    </source>
</evidence>
<dbReference type="Proteomes" id="UP001634394">
    <property type="component" value="Unassembled WGS sequence"/>
</dbReference>
<name>A0ABD3XXU9_SINWO</name>
<dbReference type="PROSITE" id="PS50950">
    <property type="entry name" value="ZF_THAP"/>
    <property type="match status" value="1"/>
</dbReference>